<evidence type="ECO:0000313" key="3">
    <source>
        <dbReference type="Proteomes" id="UP001222932"/>
    </source>
</evidence>
<sequence>MDEAQHDRRVRRCFCRKPWLATWRVRPGHGRYADTLAADLAVGHWYNDEDAESEANGGEEGVEPDDSEASVEGDSEDDDEDADGEADDDEASVEGYSDGDETSVEGDSEDDEASAEGDDDITAVLYALFLADVELGDKVARRAALLVLEAVLWLYEQDKLFATLRELKVDRALPFSDGQRWDIEKQFNLRV</sequence>
<organism evidence="2 3">
    <name type="scientific">Cutaneotrichosporon spelunceum</name>
    <dbReference type="NCBI Taxonomy" id="1672016"/>
    <lineage>
        <taxon>Eukaryota</taxon>
        <taxon>Fungi</taxon>
        <taxon>Dikarya</taxon>
        <taxon>Basidiomycota</taxon>
        <taxon>Agaricomycotina</taxon>
        <taxon>Tremellomycetes</taxon>
        <taxon>Trichosporonales</taxon>
        <taxon>Trichosporonaceae</taxon>
        <taxon>Cutaneotrichosporon</taxon>
    </lineage>
</organism>
<feature type="region of interest" description="Disordered" evidence="1">
    <location>
        <begin position="50"/>
        <end position="116"/>
    </location>
</feature>
<accession>A0AAD3TPS5</accession>
<dbReference type="Proteomes" id="UP001222932">
    <property type="component" value="Unassembled WGS sequence"/>
</dbReference>
<keyword evidence="3" id="KW-1185">Reference proteome</keyword>
<evidence type="ECO:0000313" key="2">
    <source>
        <dbReference type="EMBL" id="GMK54557.1"/>
    </source>
</evidence>
<protein>
    <submittedName>
        <fullName evidence="2">Uncharacterized protein</fullName>
    </submittedName>
</protein>
<reference evidence="2" key="1">
    <citation type="journal article" date="2023" name="BMC Genomics">
        <title>Chromosome-level genome assemblies of Cutaneotrichosporon spp. (Trichosporonales, Basidiomycota) reveal imbalanced evolution between nucleotide sequences and chromosome synteny.</title>
        <authorList>
            <person name="Kobayashi Y."/>
            <person name="Kayamori A."/>
            <person name="Aoki K."/>
            <person name="Shiwa Y."/>
            <person name="Matsutani M."/>
            <person name="Fujita N."/>
            <person name="Sugita T."/>
            <person name="Iwasaki W."/>
            <person name="Tanaka N."/>
            <person name="Takashima M."/>
        </authorList>
    </citation>
    <scope>NUCLEOTIDE SEQUENCE</scope>
    <source>
        <strain evidence="2">HIS016</strain>
    </source>
</reference>
<dbReference type="EMBL" id="BTCM01000001">
    <property type="protein sequence ID" value="GMK54557.1"/>
    <property type="molecule type" value="Genomic_DNA"/>
</dbReference>
<dbReference type="AlphaFoldDB" id="A0AAD3TPS5"/>
<gene>
    <name evidence="2" type="ORF">CspeluHIS016_0111430</name>
</gene>
<evidence type="ECO:0000256" key="1">
    <source>
        <dbReference type="SAM" id="MobiDB-lite"/>
    </source>
</evidence>
<comment type="caution">
    <text evidence="2">The sequence shown here is derived from an EMBL/GenBank/DDBJ whole genome shotgun (WGS) entry which is preliminary data.</text>
</comment>
<reference evidence="2" key="2">
    <citation type="submission" date="2023-06" db="EMBL/GenBank/DDBJ databases">
        <authorList>
            <person name="Kobayashi Y."/>
            <person name="Kayamori A."/>
            <person name="Aoki K."/>
            <person name="Shiwa Y."/>
            <person name="Fujita N."/>
            <person name="Sugita T."/>
            <person name="Iwasaki W."/>
            <person name="Tanaka N."/>
            <person name="Takashima M."/>
        </authorList>
    </citation>
    <scope>NUCLEOTIDE SEQUENCE</scope>
    <source>
        <strain evidence="2">HIS016</strain>
    </source>
</reference>
<name>A0AAD3TPS5_9TREE</name>
<feature type="compositionally biased region" description="Acidic residues" evidence="1">
    <location>
        <begin position="60"/>
        <end position="116"/>
    </location>
</feature>
<proteinExistence type="predicted"/>